<organism evidence="1 2">
    <name type="scientific">Trifolium medium</name>
    <dbReference type="NCBI Taxonomy" id="97028"/>
    <lineage>
        <taxon>Eukaryota</taxon>
        <taxon>Viridiplantae</taxon>
        <taxon>Streptophyta</taxon>
        <taxon>Embryophyta</taxon>
        <taxon>Tracheophyta</taxon>
        <taxon>Spermatophyta</taxon>
        <taxon>Magnoliopsida</taxon>
        <taxon>eudicotyledons</taxon>
        <taxon>Gunneridae</taxon>
        <taxon>Pentapetalae</taxon>
        <taxon>rosids</taxon>
        <taxon>fabids</taxon>
        <taxon>Fabales</taxon>
        <taxon>Fabaceae</taxon>
        <taxon>Papilionoideae</taxon>
        <taxon>50 kb inversion clade</taxon>
        <taxon>NPAAA clade</taxon>
        <taxon>Hologalegina</taxon>
        <taxon>IRL clade</taxon>
        <taxon>Trifolieae</taxon>
        <taxon>Trifolium</taxon>
    </lineage>
</organism>
<sequence length="68" mass="7765">MMHIDLRNNPPEPIPEPLSIELLKENFQKDLERAAYLRDVGVMTAEELAGELAAIQSRVSRSLKRTFD</sequence>
<protein>
    <submittedName>
        <fullName evidence="1">Uncharacterized protein</fullName>
    </submittedName>
</protein>
<dbReference type="Proteomes" id="UP000265520">
    <property type="component" value="Unassembled WGS sequence"/>
</dbReference>
<keyword evidence="2" id="KW-1185">Reference proteome</keyword>
<evidence type="ECO:0000313" key="1">
    <source>
        <dbReference type="EMBL" id="MCI64029.1"/>
    </source>
</evidence>
<proteinExistence type="predicted"/>
<accession>A0A392TT09</accession>
<dbReference type="EMBL" id="LXQA010647797">
    <property type="protein sequence ID" value="MCI64029.1"/>
    <property type="molecule type" value="Genomic_DNA"/>
</dbReference>
<dbReference type="AlphaFoldDB" id="A0A392TT09"/>
<reference evidence="1 2" key="1">
    <citation type="journal article" date="2018" name="Front. Plant Sci.">
        <title>Red Clover (Trifolium pratense) and Zigzag Clover (T. medium) - A Picture of Genomic Similarities and Differences.</title>
        <authorList>
            <person name="Dluhosova J."/>
            <person name="Istvanek J."/>
            <person name="Nedelnik J."/>
            <person name="Repkova J."/>
        </authorList>
    </citation>
    <scope>NUCLEOTIDE SEQUENCE [LARGE SCALE GENOMIC DNA]</scope>
    <source>
        <strain evidence="2">cv. 10/8</strain>
        <tissue evidence="1">Leaf</tissue>
    </source>
</reference>
<comment type="caution">
    <text evidence="1">The sequence shown here is derived from an EMBL/GenBank/DDBJ whole genome shotgun (WGS) entry which is preliminary data.</text>
</comment>
<feature type="non-terminal residue" evidence="1">
    <location>
        <position position="68"/>
    </location>
</feature>
<evidence type="ECO:0000313" key="2">
    <source>
        <dbReference type="Proteomes" id="UP000265520"/>
    </source>
</evidence>
<name>A0A392TT09_9FABA</name>